<dbReference type="EMBL" id="HBIN01016720">
    <property type="protein sequence ID" value="CAE0442621.1"/>
    <property type="molecule type" value="Transcribed_RNA"/>
</dbReference>
<protein>
    <recommendedName>
        <fullName evidence="2">Cyclin-like domain-containing protein</fullName>
    </recommendedName>
</protein>
<dbReference type="GO" id="GO:0019901">
    <property type="term" value="F:protein kinase binding"/>
    <property type="evidence" value="ECO:0007669"/>
    <property type="project" value="InterPro"/>
</dbReference>
<gene>
    <name evidence="1" type="ORF">ASTO00021_LOCUS12731</name>
</gene>
<dbReference type="Pfam" id="PF08613">
    <property type="entry name" value="Cyclin"/>
    <property type="match status" value="1"/>
</dbReference>
<evidence type="ECO:0008006" key="2">
    <source>
        <dbReference type="Google" id="ProtNLM"/>
    </source>
</evidence>
<dbReference type="PANTHER" id="PTHR15615">
    <property type="match status" value="1"/>
</dbReference>
<dbReference type="PANTHER" id="PTHR15615:SF108">
    <property type="entry name" value="PROTEIN CNPPD1"/>
    <property type="match status" value="1"/>
</dbReference>
<organism evidence="1">
    <name type="scientific">Aplanochytrium stocchinoi</name>
    <dbReference type="NCBI Taxonomy" id="215587"/>
    <lineage>
        <taxon>Eukaryota</taxon>
        <taxon>Sar</taxon>
        <taxon>Stramenopiles</taxon>
        <taxon>Bigyra</taxon>
        <taxon>Labyrinthulomycetes</taxon>
        <taxon>Thraustochytrida</taxon>
        <taxon>Thraustochytriidae</taxon>
        <taxon>Aplanochytrium</taxon>
    </lineage>
</organism>
<reference evidence="1" key="1">
    <citation type="submission" date="2021-01" db="EMBL/GenBank/DDBJ databases">
        <authorList>
            <person name="Corre E."/>
            <person name="Pelletier E."/>
            <person name="Niang G."/>
            <person name="Scheremetjew M."/>
            <person name="Finn R."/>
            <person name="Kale V."/>
            <person name="Holt S."/>
            <person name="Cochrane G."/>
            <person name="Meng A."/>
            <person name="Brown T."/>
            <person name="Cohen L."/>
        </authorList>
    </citation>
    <scope>NUCLEOTIDE SEQUENCE</scope>
    <source>
        <strain evidence="1">GSBS06</strain>
    </source>
</reference>
<dbReference type="InterPro" id="IPR036915">
    <property type="entry name" value="Cyclin-like_sf"/>
</dbReference>
<dbReference type="GO" id="GO:0005634">
    <property type="term" value="C:nucleus"/>
    <property type="evidence" value="ECO:0007669"/>
    <property type="project" value="TreeGrafter"/>
</dbReference>
<dbReference type="InterPro" id="IPR013922">
    <property type="entry name" value="Cyclin_PHO80-like"/>
</dbReference>
<accession>A0A7S3PKS8</accession>
<proteinExistence type="predicted"/>
<dbReference type="CDD" id="cd20558">
    <property type="entry name" value="CYCLIN_ScPCL7-like"/>
    <property type="match status" value="1"/>
</dbReference>
<dbReference type="AlphaFoldDB" id="A0A7S3PKS8"/>
<dbReference type="GO" id="GO:0016538">
    <property type="term" value="F:cyclin-dependent protein serine/threonine kinase regulator activity"/>
    <property type="evidence" value="ECO:0007669"/>
    <property type="project" value="TreeGrafter"/>
</dbReference>
<evidence type="ECO:0000313" key="1">
    <source>
        <dbReference type="EMBL" id="CAE0442621.1"/>
    </source>
</evidence>
<sequence length="254" mass="29193">MCNGTNKNVSLCRHPGESTSPIEWNKQLLNTQENEVRKVPVVEEPQRQKINFSESSSSSSLESLETKTEYSYEEVPLRTTVRKRKLPVNEEKLICRLGESLSAIASRVPKQKDANAPFVGRSVPKIQLVDYLQRMVRYLNEWQSPKESELLSVGTRAMVISMIYIDRICGKHTEFALSIDNIHRICMSAMLVATKFLEDEVFPNCFWSRVAGVSLAELNNLEKTFCHRIDFDLWVTDEEFNKTFSIFSRYAVEA</sequence>
<dbReference type="Gene3D" id="1.10.472.10">
    <property type="entry name" value="Cyclin-like"/>
    <property type="match status" value="1"/>
</dbReference>
<dbReference type="GO" id="GO:0000307">
    <property type="term" value="C:cyclin-dependent protein kinase holoenzyme complex"/>
    <property type="evidence" value="ECO:0007669"/>
    <property type="project" value="TreeGrafter"/>
</dbReference>
<dbReference type="SUPFAM" id="SSF47954">
    <property type="entry name" value="Cyclin-like"/>
    <property type="match status" value="1"/>
</dbReference>
<name>A0A7S3PKS8_9STRA</name>